<evidence type="ECO:0000256" key="7">
    <source>
        <dbReference type="RuleBase" id="RU364112"/>
    </source>
</evidence>
<sequence length="132" mass="14442">MKALLATLLIAFAAGAPLDDPDAELRAQALMREVRCVACENEPVSQSSAPIAEDMRTRIREMVAEGATDTEIRDWFVSRYGEFVLFRPPARDPASWLLWTLPFILLGAGAGIGIVLARNAKRKNGEVEAEDA</sequence>
<dbReference type="EMBL" id="ARYI01000002">
    <property type="protein sequence ID" value="KCZ95733.1"/>
    <property type="molecule type" value="Genomic_DNA"/>
</dbReference>
<dbReference type="OrthoDB" id="9804975at2"/>
<keyword evidence="10" id="KW-1185">Reference proteome</keyword>
<dbReference type="InterPro" id="IPR051263">
    <property type="entry name" value="C-type_cytochrome_biogenesis"/>
</dbReference>
<keyword evidence="7" id="KW-1133">Transmembrane helix</keyword>
<evidence type="ECO:0000259" key="8">
    <source>
        <dbReference type="Pfam" id="PF03918"/>
    </source>
</evidence>
<keyword evidence="4 7" id="KW-0732">Signal</keyword>
<dbReference type="PANTHER" id="PTHR47870">
    <property type="entry name" value="CYTOCHROME C-TYPE BIOGENESIS PROTEIN CCMH"/>
    <property type="match status" value="1"/>
</dbReference>
<comment type="similarity">
    <text evidence="1 7">Belongs to the CcmH/CycL/Ccl2/NrfF family.</text>
</comment>
<comment type="function">
    <text evidence="7">Possible subunit of a heme lyase.</text>
</comment>
<proteinExistence type="inferred from homology"/>
<keyword evidence="5" id="KW-0201">Cytochrome c-type biogenesis</keyword>
<evidence type="ECO:0000256" key="4">
    <source>
        <dbReference type="ARBA" id="ARBA00022729"/>
    </source>
</evidence>
<dbReference type="PATRIC" id="fig|1280951.3.peg.634"/>
<name>A0A059FYF6_9PROT</name>
<keyword evidence="7" id="KW-0812">Transmembrane</keyword>
<evidence type="ECO:0000256" key="2">
    <source>
        <dbReference type="ARBA" id="ARBA00022617"/>
    </source>
</evidence>
<keyword evidence="2 7" id="KW-0349">Heme</keyword>
<evidence type="ECO:0000256" key="1">
    <source>
        <dbReference type="ARBA" id="ARBA00010342"/>
    </source>
</evidence>
<feature type="domain" description="CcmH/CycL/Ccl2/NrfF N-terminal" evidence="8">
    <location>
        <begin position="4"/>
        <end position="127"/>
    </location>
</feature>
<evidence type="ECO:0000256" key="5">
    <source>
        <dbReference type="ARBA" id="ARBA00022748"/>
    </source>
</evidence>
<dbReference type="Pfam" id="PF03918">
    <property type="entry name" value="CcmH"/>
    <property type="match status" value="1"/>
</dbReference>
<dbReference type="PANTHER" id="PTHR47870:SF1">
    <property type="entry name" value="CYTOCHROME C-TYPE BIOGENESIS PROTEIN CCMH"/>
    <property type="match status" value="1"/>
</dbReference>
<keyword evidence="7" id="KW-0472">Membrane</keyword>
<dbReference type="GO" id="GO:0046872">
    <property type="term" value="F:metal ion binding"/>
    <property type="evidence" value="ECO:0007669"/>
    <property type="project" value="UniProtKB-KW"/>
</dbReference>
<evidence type="ECO:0000313" key="9">
    <source>
        <dbReference type="EMBL" id="KCZ95733.1"/>
    </source>
</evidence>
<evidence type="ECO:0000256" key="3">
    <source>
        <dbReference type="ARBA" id="ARBA00022723"/>
    </source>
</evidence>
<evidence type="ECO:0000256" key="6">
    <source>
        <dbReference type="ARBA" id="ARBA00023004"/>
    </source>
</evidence>
<dbReference type="AlphaFoldDB" id="A0A059FYF6"/>
<organism evidence="9 10">
    <name type="scientific">Hyphomonas hirschiana VP5</name>
    <dbReference type="NCBI Taxonomy" id="1280951"/>
    <lineage>
        <taxon>Bacteria</taxon>
        <taxon>Pseudomonadati</taxon>
        <taxon>Pseudomonadota</taxon>
        <taxon>Alphaproteobacteria</taxon>
        <taxon>Hyphomonadales</taxon>
        <taxon>Hyphomonadaceae</taxon>
        <taxon>Hyphomonas</taxon>
    </lineage>
</organism>
<feature type="transmembrane region" description="Helical" evidence="7">
    <location>
        <begin position="96"/>
        <end position="117"/>
    </location>
</feature>
<dbReference type="InterPro" id="IPR038297">
    <property type="entry name" value="CcmH/CycL/NrfF/Ccl2_sf"/>
</dbReference>
<dbReference type="GO" id="GO:0017004">
    <property type="term" value="P:cytochrome complex assembly"/>
    <property type="evidence" value="ECO:0007669"/>
    <property type="project" value="UniProtKB-KW"/>
</dbReference>
<keyword evidence="6 7" id="KW-0408">Iron</keyword>
<comment type="caution">
    <text evidence="9">The sequence shown here is derived from an EMBL/GenBank/DDBJ whole genome shotgun (WGS) entry which is preliminary data.</text>
</comment>
<keyword evidence="3 7" id="KW-0479">Metal-binding</keyword>
<dbReference type="CDD" id="cd16378">
    <property type="entry name" value="CcmH_N"/>
    <property type="match status" value="1"/>
</dbReference>
<protein>
    <recommendedName>
        <fullName evidence="7">Cytochrome c-type biogenesis protein</fullName>
    </recommendedName>
</protein>
<accession>A0A059FYF6</accession>
<gene>
    <name evidence="9" type="ORF">HHI_03142</name>
</gene>
<dbReference type="Proteomes" id="UP000025061">
    <property type="component" value="Unassembled WGS sequence"/>
</dbReference>
<dbReference type="GO" id="GO:0005886">
    <property type="term" value="C:plasma membrane"/>
    <property type="evidence" value="ECO:0007669"/>
    <property type="project" value="TreeGrafter"/>
</dbReference>
<evidence type="ECO:0000313" key="10">
    <source>
        <dbReference type="Proteomes" id="UP000025061"/>
    </source>
</evidence>
<dbReference type="Gene3D" id="1.10.8.640">
    <property type="entry name" value="Cytochrome C biogenesis protein"/>
    <property type="match status" value="1"/>
</dbReference>
<dbReference type="InterPro" id="IPR005616">
    <property type="entry name" value="CcmH/CycL/Ccl2/NrfF_N"/>
</dbReference>
<reference evidence="9 10" key="1">
    <citation type="submission" date="2013-04" db="EMBL/GenBank/DDBJ databases">
        <title>Hyphomonas hirschiana VP5 Genome Sequencing.</title>
        <authorList>
            <person name="Lai Q."/>
            <person name="Shao Z."/>
        </authorList>
    </citation>
    <scope>NUCLEOTIDE SEQUENCE [LARGE SCALE GENOMIC DNA]</scope>
    <source>
        <strain evidence="9 10">VP5</strain>
    </source>
</reference>
<dbReference type="RefSeq" id="WP_011646332.1">
    <property type="nucleotide sequence ID" value="NZ_ARYI01000002.1"/>
</dbReference>